<feature type="transmembrane region" description="Helical" evidence="9">
    <location>
        <begin position="856"/>
        <end position="877"/>
    </location>
</feature>
<feature type="transmembrane region" description="Helical" evidence="9">
    <location>
        <begin position="599"/>
        <end position="620"/>
    </location>
</feature>
<keyword evidence="6 9" id="KW-0472">Membrane</keyword>
<sequence>MMTKRLLPYSLLLLCLLLTSVFTVAATTDDSIARLEQQLQQLDNADSRQNPLRELYQKTLSALNSRQQYQARADTLQQQIEQQPEQLRQEEQTLAQAKTPAADTRYLKLSRAELEQAITLRRAELLQLEQQREQLTQQIELNEQKLLSLREQLAELKQAPPELPPLPTEQSSRELNDARLQLKNALLERRSSHIRALELELLALPGQTELARLQLQQLQLQLQHSGTTLNAMQSHLEQIQRTELENTLSSLLTPQDSALEHPLLAQQVQTNQRLSEQLRQMSDQTSTAQHRRVALEQELDLITRSFKTIQQQLELETYSASYELRRFTQELSRPVDTAITRQSLNALRLRSLEFNRQQQAEALDPDVLAQLTPAQRSQYEQLQRSQDTLRDRLQDNRQQLISELSQLLAVKEQLNERLQQANQLIQQQLLWLPVAPPVSWQWPGEIATSVEQLRTLLLRIVATPLLADTPHLNSVWGVFVLLSILAMATYRYQKQHRQRWRMELGNVVHDRFSRTLRLMVAGIISALPLPVLLLMLRSYSLNPEHPDRVVIEQLLLLWTFSLQFYAMALVWLKVPDGLMCGHFAIPEALARVMRRQLHLLFWVAMPLLSLLLLTESYNAIEMQSGAGRLLFLLLTLTLALFWRGFWHVGLSVHTLTPHRRWWHNTHLWVSALILFNLVMAGLGLWGYALTALFFMLILLVVILQGLAAFLLFKLGLRWLLIEERRLSFSRAKARRAEIQAARENNEEVPPLKENYLDLQTISDQSRALLKTFIILMTGVMLWLTLGDFLPTLQVLESVKLWSSLVPSGDQEILTYVTLRDLVVGALVLWVSLLAAQNLPGLLELLALRHLSLSPGTGYAITTLLKYSLILLGVMIAVGQFGLQWSKLQWLVAALGVGLGFGLQEIVANFVSGLIILFEKPVRIGDTITLGNVTGSVSRIQIRATTITDWDRKEVIIPNKTFITEQLINWSLSDAITRVVLTIGVAYGSDTELAQKLLLEAACANPRVLDDPEPDAYFREFANSTLNIDLRVFVSSMSDRVPVTNELNTEINRLFNEHGIEIAFPQLDVHLHRRT</sequence>
<dbReference type="GO" id="GO:0008381">
    <property type="term" value="F:mechanosensitive monoatomic ion channel activity"/>
    <property type="evidence" value="ECO:0007669"/>
    <property type="project" value="UniProtKB-ARBA"/>
</dbReference>
<dbReference type="AlphaFoldDB" id="A0A2P8ERV3"/>
<evidence type="ECO:0000259" key="12">
    <source>
        <dbReference type="Pfam" id="PF12794"/>
    </source>
</evidence>
<dbReference type="EMBL" id="PYGI01000019">
    <property type="protein sequence ID" value="PSL12168.1"/>
    <property type="molecule type" value="Genomic_DNA"/>
</dbReference>
<evidence type="ECO:0000256" key="5">
    <source>
        <dbReference type="ARBA" id="ARBA00022989"/>
    </source>
</evidence>
<gene>
    <name evidence="16" type="ORF">CLV44_1192</name>
</gene>
<dbReference type="PANTHER" id="PTHR30347:SF1">
    <property type="entry name" value="MECHANOSENSITIVE CHANNEL MSCK"/>
    <property type="match status" value="1"/>
</dbReference>
<dbReference type="InterPro" id="IPR010920">
    <property type="entry name" value="LSM_dom_sf"/>
</dbReference>
<dbReference type="Pfam" id="PF21088">
    <property type="entry name" value="MS_channel_1st"/>
    <property type="match status" value="1"/>
</dbReference>
<evidence type="ECO:0000256" key="4">
    <source>
        <dbReference type="ARBA" id="ARBA00022692"/>
    </source>
</evidence>
<evidence type="ECO:0000313" key="17">
    <source>
        <dbReference type="Proteomes" id="UP000242133"/>
    </source>
</evidence>
<dbReference type="Proteomes" id="UP000242133">
    <property type="component" value="Unassembled WGS sequence"/>
</dbReference>
<organism evidence="16 17">
    <name type="scientific">Marinobacterium halophilum</name>
    <dbReference type="NCBI Taxonomy" id="267374"/>
    <lineage>
        <taxon>Bacteria</taxon>
        <taxon>Pseudomonadati</taxon>
        <taxon>Pseudomonadota</taxon>
        <taxon>Gammaproteobacteria</taxon>
        <taxon>Oceanospirillales</taxon>
        <taxon>Oceanospirillaceae</taxon>
        <taxon>Marinobacterium</taxon>
    </lineage>
</organism>
<dbReference type="InterPro" id="IPR024393">
    <property type="entry name" value="MscS_porin"/>
</dbReference>
<evidence type="ECO:0000259" key="11">
    <source>
        <dbReference type="Pfam" id="PF00924"/>
    </source>
</evidence>
<dbReference type="InterPro" id="IPR023408">
    <property type="entry name" value="MscS_beta-dom_sf"/>
</dbReference>
<feature type="domain" description="Mechanosensitive ion channel MscS C-terminal" evidence="14">
    <location>
        <begin position="978"/>
        <end position="1061"/>
    </location>
</feature>
<feature type="coiled-coil region" evidence="7">
    <location>
        <begin position="264"/>
        <end position="291"/>
    </location>
</feature>
<feature type="coiled-coil region" evidence="7">
    <location>
        <begin position="379"/>
        <end position="428"/>
    </location>
</feature>
<feature type="compositionally biased region" description="Low complexity" evidence="8">
    <location>
        <begin position="77"/>
        <end position="86"/>
    </location>
</feature>
<evidence type="ECO:0000259" key="14">
    <source>
        <dbReference type="Pfam" id="PF21082"/>
    </source>
</evidence>
<feature type="transmembrane region" description="Helical" evidence="9">
    <location>
        <begin position="889"/>
        <end position="917"/>
    </location>
</feature>
<dbReference type="Pfam" id="PF12795">
    <property type="entry name" value="MscS_porin"/>
    <property type="match status" value="1"/>
</dbReference>
<evidence type="ECO:0000256" key="10">
    <source>
        <dbReference type="SAM" id="SignalP"/>
    </source>
</evidence>
<dbReference type="InterPro" id="IPR052702">
    <property type="entry name" value="MscS-like_channel"/>
</dbReference>
<comment type="subcellular location">
    <subcellularLocation>
        <location evidence="1">Cell membrane</location>
        <topology evidence="1">Multi-pass membrane protein</topology>
    </subcellularLocation>
</comment>
<dbReference type="PANTHER" id="PTHR30347">
    <property type="entry name" value="POTASSIUM CHANNEL RELATED"/>
    <property type="match status" value="1"/>
</dbReference>
<dbReference type="Pfam" id="PF21082">
    <property type="entry name" value="MS_channel_3rd"/>
    <property type="match status" value="1"/>
</dbReference>
<dbReference type="Pfam" id="PF12794">
    <property type="entry name" value="MscS_TM"/>
    <property type="match status" value="1"/>
</dbReference>
<dbReference type="Pfam" id="PF00924">
    <property type="entry name" value="MS_channel_2nd"/>
    <property type="match status" value="1"/>
</dbReference>
<keyword evidence="4 9" id="KW-0812">Transmembrane</keyword>
<dbReference type="Gene3D" id="3.30.70.100">
    <property type="match status" value="1"/>
</dbReference>
<feature type="region of interest" description="Disordered" evidence="8">
    <location>
        <begin position="76"/>
        <end position="99"/>
    </location>
</feature>
<evidence type="ECO:0000256" key="9">
    <source>
        <dbReference type="SAM" id="Phobius"/>
    </source>
</evidence>
<dbReference type="OrthoDB" id="9799209at2"/>
<dbReference type="RefSeq" id="WP_106592570.1">
    <property type="nucleotide sequence ID" value="NZ_PYGI01000019.1"/>
</dbReference>
<feature type="transmembrane region" description="Helical" evidence="9">
    <location>
        <begin position="693"/>
        <end position="716"/>
    </location>
</feature>
<feature type="transmembrane region" description="Helical" evidence="9">
    <location>
        <begin position="626"/>
        <end position="646"/>
    </location>
</feature>
<proteinExistence type="inferred from homology"/>
<dbReference type="SUPFAM" id="SSF50182">
    <property type="entry name" value="Sm-like ribonucleoproteins"/>
    <property type="match status" value="1"/>
</dbReference>
<reference evidence="16 17" key="1">
    <citation type="submission" date="2018-03" db="EMBL/GenBank/DDBJ databases">
        <title>Genomic Encyclopedia of Archaeal and Bacterial Type Strains, Phase II (KMG-II): from individual species to whole genera.</title>
        <authorList>
            <person name="Goeker M."/>
        </authorList>
    </citation>
    <scope>NUCLEOTIDE SEQUENCE [LARGE SCALE GENOMIC DNA]</scope>
    <source>
        <strain evidence="16 17">DSM 17586</strain>
    </source>
</reference>
<dbReference type="SUPFAM" id="SSF82861">
    <property type="entry name" value="Mechanosensitive channel protein MscS (YggB), transmembrane region"/>
    <property type="match status" value="1"/>
</dbReference>
<evidence type="ECO:0000259" key="13">
    <source>
        <dbReference type="Pfam" id="PF12795"/>
    </source>
</evidence>
<feature type="transmembrane region" description="Helical" evidence="9">
    <location>
        <begin position="772"/>
        <end position="792"/>
    </location>
</feature>
<feature type="domain" description="Mechanosensitive ion channel inner membrane" evidence="12">
    <location>
        <begin position="476"/>
        <end position="801"/>
    </location>
</feature>
<dbReference type="GO" id="GO:0005886">
    <property type="term" value="C:plasma membrane"/>
    <property type="evidence" value="ECO:0007669"/>
    <property type="project" value="UniProtKB-SubCell"/>
</dbReference>
<feature type="transmembrane region" description="Helical" evidence="9">
    <location>
        <begin position="516"/>
        <end position="535"/>
    </location>
</feature>
<feature type="signal peptide" evidence="10">
    <location>
        <begin position="1"/>
        <end position="25"/>
    </location>
</feature>
<accession>A0A2P8ERV3</accession>
<feature type="domain" description="Mechanosensitive ion channel MscS porin" evidence="13">
    <location>
        <begin position="38"/>
        <end position="266"/>
    </location>
</feature>
<evidence type="ECO:0000256" key="3">
    <source>
        <dbReference type="ARBA" id="ARBA00022475"/>
    </source>
</evidence>
<feature type="transmembrane region" description="Helical" evidence="9">
    <location>
        <begin position="474"/>
        <end position="492"/>
    </location>
</feature>
<dbReference type="FunFam" id="2.30.30.60:FF:000001">
    <property type="entry name" value="MscS Mechanosensitive ion channel"/>
    <property type="match status" value="1"/>
</dbReference>
<dbReference type="InterPro" id="IPR049142">
    <property type="entry name" value="MS_channel_1st"/>
</dbReference>
<evidence type="ECO:0000259" key="15">
    <source>
        <dbReference type="Pfam" id="PF21088"/>
    </source>
</evidence>
<dbReference type="Gene3D" id="2.30.30.60">
    <property type="match status" value="1"/>
</dbReference>
<feature type="transmembrane region" description="Helical" evidence="9">
    <location>
        <begin position="555"/>
        <end position="572"/>
    </location>
</feature>
<name>A0A2P8ERV3_9GAMM</name>
<feature type="domain" description="Mechanosensitive ion channel MscS" evidence="11">
    <location>
        <begin position="905"/>
        <end position="970"/>
    </location>
</feature>
<evidence type="ECO:0000256" key="2">
    <source>
        <dbReference type="ARBA" id="ARBA00008017"/>
    </source>
</evidence>
<feature type="transmembrane region" description="Helical" evidence="9">
    <location>
        <begin position="812"/>
        <end position="835"/>
    </location>
</feature>
<dbReference type="InterPro" id="IPR011066">
    <property type="entry name" value="MscS_channel_C_sf"/>
</dbReference>
<dbReference type="InterPro" id="IPR006685">
    <property type="entry name" value="MscS_channel_2nd"/>
</dbReference>
<dbReference type="InterPro" id="IPR011014">
    <property type="entry name" value="MscS_channel_TM-2"/>
</dbReference>
<feature type="domain" description="Mechanosensitive ion channel transmembrane helices 2/3" evidence="15">
    <location>
        <begin position="862"/>
        <end position="903"/>
    </location>
</feature>
<evidence type="ECO:0000256" key="1">
    <source>
        <dbReference type="ARBA" id="ARBA00004651"/>
    </source>
</evidence>
<dbReference type="InterPro" id="IPR006686">
    <property type="entry name" value="MscS_channel_CS"/>
</dbReference>
<keyword evidence="3" id="KW-1003">Cell membrane</keyword>
<comment type="similarity">
    <text evidence="2">Belongs to the MscS (TC 1.A.23) family.</text>
</comment>
<keyword evidence="5 9" id="KW-1133">Transmembrane helix</keyword>
<keyword evidence="7" id="KW-0175">Coiled coil</keyword>
<dbReference type="PROSITE" id="PS01246">
    <property type="entry name" value="UPF0003"/>
    <property type="match status" value="1"/>
</dbReference>
<protein>
    <submittedName>
        <fullName evidence="16">Potassium efflux system protein</fullName>
    </submittedName>
</protein>
<feature type="chain" id="PRO_5015200731" evidence="10">
    <location>
        <begin position="26"/>
        <end position="1074"/>
    </location>
</feature>
<dbReference type="InterPro" id="IPR049278">
    <property type="entry name" value="MS_channel_C"/>
</dbReference>
<evidence type="ECO:0000256" key="6">
    <source>
        <dbReference type="ARBA" id="ARBA00023136"/>
    </source>
</evidence>
<evidence type="ECO:0000256" key="7">
    <source>
        <dbReference type="SAM" id="Coils"/>
    </source>
</evidence>
<dbReference type="SUPFAM" id="SSF82689">
    <property type="entry name" value="Mechanosensitive channel protein MscS (YggB), C-terminal domain"/>
    <property type="match status" value="1"/>
</dbReference>
<keyword evidence="17" id="KW-1185">Reference proteome</keyword>
<evidence type="ECO:0000313" key="16">
    <source>
        <dbReference type="EMBL" id="PSL12168.1"/>
    </source>
</evidence>
<keyword evidence="10" id="KW-0732">Signal</keyword>
<evidence type="ECO:0000256" key="8">
    <source>
        <dbReference type="SAM" id="MobiDB-lite"/>
    </source>
</evidence>
<dbReference type="Gene3D" id="1.10.287.1260">
    <property type="match status" value="1"/>
</dbReference>
<dbReference type="InterPro" id="IPR025692">
    <property type="entry name" value="MscS_IM_dom1"/>
</dbReference>
<comment type="caution">
    <text evidence="16">The sequence shown here is derived from an EMBL/GenBank/DDBJ whole genome shotgun (WGS) entry which is preliminary data.</text>
</comment>
<feature type="transmembrane region" description="Helical" evidence="9">
    <location>
        <begin position="667"/>
        <end position="687"/>
    </location>
</feature>